<evidence type="ECO:0000313" key="11">
    <source>
        <dbReference type="EMBL" id="KAK7317252.1"/>
    </source>
</evidence>
<evidence type="ECO:0000259" key="10">
    <source>
        <dbReference type="PROSITE" id="PS50884"/>
    </source>
</evidence>
<sequence length="486" mass="53479">MQETHKDPAITLFGQKISFPGEAEIPPPIAAGGTASPPPMDVEKEEEVEDADESEEEEEKELGDKDPRAEKVSEKKNEADPPPNAAAESNKKTSEGNIIQNPKTPSINEETAKSKNKLENDQSDSTNHNNNNKTLKKPDKLLPCPRCNSMDTKFCYYNNYNVNQPRYFCKACQRYWTAGGTMRNVPVGAGRRKNKNSASHYRHITISEALQAAARMDAPNENSHIPTLRTNGRVLSFRLDPPICDSMANNLAEKKILKGFHAVAEDQRVHVPCKSVENNGDDCSSASSVTVSNSTEENGKALSQEPLNGFIPHVPCVSSFPWPYPWNSPVPSAHTLCPPGFPMSFYPAAFWNCGVPAGNWNLPWFPSHPFASNPKSPTLGKHSRDDDDDDDNVKQENSNKEEPSRQRNGSVLVPKTLRIDDPSEAAKSSIWATLGIKNECVSGGGMFKAFQSKKDEKEQVVVVEASPVLRANPAALSRSLNFHESS</sequence>
<dbReference type="AlphaFoldDB" id="A0AAN9Q0G8"/>
<dbReference type="PANTHER" id="PTHR31089:SF1">
    <property type="entry name" value="CYCLIC DOF FACTOR 3"/>
    <property type="match status" value="1"/>
</dbReference>
<dbReference type="PROSITE" id="PS01361">
    <property type="entry name" value="ZF_DOF_1"/>
    <property type="match status" value="1"/>
</dbReference>
<gene>
    <name evidence="11" type="ORF">RJT34_01317</name>
</gene>
<dbReference type="InterPro" id="IPR045174">
    <property type="entry name" value="Dof"/>
</dbReference>
<evidence type="ECO:0000313" key="12">
    <source>
        <dbReference type="Proteomes" id="UP001359559"/>
    </source>
</evidence>
<keyword evidence="1" id="KW-0479">Metal-binding</keyword>
<evidence type="ECO:0000256" key="8">
    <source>
        <dbReference type="PROSITE-ProRule" id="PRU00071"/>
    </source>
</evidence>
<feature type="compositionally biased region" description="Basic and acidic residues" evidence="9">
    <location>
        <begin position="110"/>
        <end position="120"/>
    </location>
</feature>
<dbReference type="Proteomes" id="UP001359559">
    <property type="component" value="Unassembled WGS sequence"/>
</dbReference>
<evidence type="ECO:0000256" key="9">
    <source>
        <dbReference type="SAM" id="MobiDB-lite"/>
    </source>
</evidence>
<feature type="compositionally biased region" description="Basic and acidic residues" evidence="9">
    <location>
        <begin position="62"/>
        <end position="79"/>
    </location>
</feature>
<dbReference type="PROSITE" id="PS50884">
    <property type="entry name" value="ZF_DOF_2"/>
    <property type="match status" value="1"/>
</dbReference>
<keyword evidence="12" id="KW-1185">Reference proteome</keyword>
<evidence type="ECO:0000256" key="4">
    <source>
        <dbReference type="ARBA" id="ARBA00023015"/>
    </source>
</evidence>
<keyword evidence="5 8" id="KW-0238">DNA-binding</keyword>
<feature type="compositionally biased region" description="Acidic residues" evidence="9">
    <location>
        <begin position="43"/>
        <end position="61"/>
    </location>
</feature>
<dbReference type="GO" id="GO:0005634">
    <property type="term" value="C:nucleus"/>
    <property type="evidence" value="ECO:0007669"/>
    <property type="project" value="UniProtKB-SubCell"/>
</dbReference>
<accession>A0AAN9Q0G8</accession>
<comment type="caution">
    <text evidence="11">The sequence shown here is derived from an EMBL/GenBank/DDBJ whole genome shotgun (WGS) entry which is preliminary data.</text>
</comment>
<keyword evidence="2 8" id="KW-0863">Zinc-finger</keyword>
<reference evidence="11 12" key="1">
    <citation type="submission" date="2024-01" db="EMBL/GenBank/DDBJ databases">
        <title>The genomes of 5 underutilized Papilionoideae crops provide insights into root nodulation and disease resistance.</title>
        <authorList>
            <person name="Yuan L."/>
        </authorList>
    </citation>
    <scope>NUCLEOTIDE SEQUENCE [LARGE SCALE GENOMIC DNA]</scope>
    <source>
        <strain evidence="11">LY-2023</strain>
        <tissue evidence="11">Leaf</tissue>
    </source>
</reference>
<dbReference type="Pfam" id="PF02701">
    <property type="entry name" value="Zn_ribbon_Dof"/>
    <property type="match status" value="1"/>
</dbReference>
<dbReference type="GO" id="GO:0003677">
    <property type="term" value="F:DNA binding"/>
    <property type="evidence" value="ECO:0007669"/>
    <property type="project" value="UniProtKB-UniRule"/>
</dbReference>
<name>A0AAN9Q0G8_CLITE</name>
<organism evidence="11 12">
    <name type="scientific">Clitoria ternatea</name>
    <name type="common">Butterfly pea</name>
    <dbReference type="NCBI Taxonomy" id="43366"/>
    <lineage>
        <taxon>Eukaryota</taxon>
        <taxon>Viridiplantae</taxon>
        <taxon>Streptophyta</taxon>
        <taxon>Embryophyta</taxon>
        <taxon>Tracheophyta</taxon>
        <taxon>Spermatophyta</taxon>
        <taxon>Magnoliopsida</taxon>
        <taxon>eudicotyledons</taxon>
        <taxon>Gunneridae</taxon>
        <taxon>Pentapetalae</taxon>
        <taxon>rosids</taxon>
        <taxon>fabids</taxon>
        <taxon>Fabales</taxon>
        <taxon>Fabaceae</taxon>
        <taxon>Papilionoideae</taxon>
        <taxon>50 kb inversion clade</taxon>
        <taxon>NPAAA clade</taxon>
        <taxon>indigoferoid/millettioid clade</taxon>
        <taxon>Phaseoleae</taxon>
        <taxon>Clitoria</taxon>
    </lineage>
</organism>
<feature type="compositionally biased region" description="Low complexity" evidence="9">
    <location>
        <begin position="284"/>
        <end position="296"/>
    </location>
</feature>
<feature type="domain" description="Dof-type" evidence="10">
    <location>
        <begin position="142"/>
        <end position="196"/>
    </location>
</feature>
<feature type="region of interest" description="Disordered" evidence="9">
    <location>
        <begin position="280"/>
        <end position="300"/>
    </location>
</feature>
<dbReference type="InterPro" id="IPR003851">
    <property type="entry name" value="Znf_Dof"/>
</dbReference>
<comment type="subcellular location">
    <subcellularLocation>
        <location evidence="8">Nucleus</location>
    </subcellularLocation>
</comment>
<feature type="compositionally biased region" description="Low complexity" evidence="9">
    <location>
        <begin position="20"/>
        <end position="35"/>
    </location>
</feature>
<evidence type="ECO:0000256" key="1">
    <source>
        <dbReference type="ARBA" id="ARBA00022723"/>
    </source>
</evidence>
<keyword evidence="4" id="KW-0805">Transcription regulation</keyword>
<evidence type="ECO:0000256" key="2">
    <source>
        <dbReference type="ARBA" id="ARBA00022771"/>
    </source>
</evidence>
<feature type="region of interest" description="Disordered" evidence="9">
    <location>
        <begin position="373"/>
        <end position="418"/>
    </location>
</feature>
<dbReference type="EMBL" id="JAYKXN010000001">
    <property type="protein sequence ID" value="KAK7317252.1"/>
    <property type="molecule type" value="Genomic_DNA"/>
</dbReference>
<dbReference type="GO" id="GO:0008270">
    <property type="term" value="F:zinc ion binding"/>
    <property type="evidence" value="ECO:0007669"/>
    <property type="project" value="UniProtKB-KW"/>
</dbReference>
<feature type="compositionally biased region" description="Basic and acidic residues" evidence="9">
    <location>
        <begin position="392"/>
        <end position="405"/>
    </location>
</feature>
<feature type="compositionally biased region" description="Polar residues" evidence="9">
    <location>
        <begin position="95"/>
        <end position="109"/>
    </location>
</feature>
<keyword evidence="7 8" id="KW-0539">Nucleus</keyword>
<evidence type="ECO:0000256" key="5">
    <source>
        <dbReference type="ARBA" id="ARBA00023125"/>
    </source>
</evidence>
<feature type="region of interest" description="Disordered" evidence="9">
    <location>
        <begin position="1"/>
        <end position="141"/>
    </location>
</feature>
<dbReference type="PANTHER" id="PTHR31089">
    <property type="entry name" value="CYCLIC DOF FACTOR 2"/>
    <property type="match status" value="1"/>
</dbReference>
<evidence type="ECO:0000256" key="3">
    <source>
        <dbReference type="ARBA" id="ARBA00022833"/>
    </source>
</evidence>
<keyword evidence="6" id="KW-0804">Transcription</keyword>
<evidence type="ECO:0000256" key="6">
    <source>
        <dbReference type="ARBA" id="ARBA00023163"/>
    </source>
</evidence>
<protein>
    <recommendedName>
        <fullName evidence="10">Dof-type domain-containing protein</fullName>
    </recommendedName>
</protein>
<keyword evidence="3" id="KW-0862">Zinc</keyword>
<evidence type="ECO:0000256" key="7">
    <source>
        <dbReference type="ARBA" id="ARBA00023242"/>
    </source>
</evidence>
<proteinExistence type="predicted"/>
<dbReference type="GO" id="GO:0003700">
    <property type="term" value="F:DNA-binding transcription factor activity"/>
    <property type="evidence" value="ECO:0007669"/>
    <property type="project" value="InterPro"/>
</dbReference>